<dbReference type="GO" id="GO:0005737">
    <property type="term" value="C:cytoplasm"/>
    <property type="evidence" value="ECO:0007669"/>
    <property type="project" value="TreeGrafter"/>
</dbReference>
<dbReference type="EMBL" id="JNBS01004913">
    <property type="protein sequence ID" value="OQR81727.1"/>
    <property type="molecule type" value="Genomic_DNA"/>
</dbReference>
<evidence type="ECO:0000313" key="4">
    <source>
        <dbReference type="Proteomes" id="UP000243217"/>
    </source>
</evidence>
<comment type="caution">
    <text evidence="3">The sequence shown here is derived from an EMBL/GenBank/DDBJ whole genome shotgun (WGS) entry which is preliminary data.</text>
</comment>
<dbReference type="Proteomes" id="UP000243217">
    <property type="component" value="Unassembled WGS sequence"/>
</dbReference>
<dbReference type="Pfam" id="PF07065">
    <property type="entry name" value="D123"/>
    <property type="match status" value="1"/>
</dbReference>
<evidence type="ECO:0000256" key="1">
    <source>
        <dbReference type="ARBA" id="ARBA00011047"/>
    </source>
</evidence>
<reference evidence="3 4" key="1">
    <citation type="journal article" date="2014" name="Genome Biol. Evol.">
        <title>The secreted proteins of Achlya hypogyna and Thraustotheca clavata identify the ancestral oomycete secretome and reveal gene acquisitions by horizontal gene transfer.</title>
        <authorList>
            <person name="Misner I."/>
            <person name="Blouin N."/>
            <person name="Leonard G."/>
            <person name="Richards T.A."/>
            <person name="Lane C.E."/>
        </authorList>
    </citation>
    <scope>NUCLEOTIDE SEQUENCE [LARGE SCALE GENOMIC DNA]</scope>
    <source>
        <strain evidence="3 4">ATCC 34112</strain>
    </source>
</reference>
<feature type="compositionally biased region" description="Polar residues" evidence="2">
    <location>
        <begin position="318"/>
        <end position="329"/>
    </location>
</feature>
<dbReference type="PANTHER" id="PTHR15323">
    <property type="entry name" value="D123 PROTEIN"/>
    <property type="match status" value="1"/>
</dbReference>
<evidence type="ECO:0000313" key="3">
    <source>
        <dbReference type="EMBL" id="OQR81727.1"/>
    </source>
</evidence>
<dbReference type="STRING" id="74557.A0A1V9Y7M9"/>
<sequence length="329" mass="37755">MLTVNHVNQCAFTNWYPHFHAASIKSIAIEIPEEVITLLLSDKIQYISTDFPQTFVAQVTEAIKSLGGKVFPKLDWSCPKDAKWILGNSLACTCLEDIIIAFKASDFILHDLTQAYDICLDQNDIHRPNQFHLVLKKWCNFFDSMHFRCFVRQNRLIGISQRNCTDFYGFLNEEQTQEDLCNTISDFFTQHFPGSATLDPNYVFDVYVDKQIRVYLLDINVFGQMTDALLFTWDELDNWTTEENIDFRVVGSENSIAPDSYSQYKVPLDLIDHLATPGGFEDFIRQVAKDNAMREDHQSSTHPKPKPSEPSRIAKSNRALSCSSFSYGQ</sequence>
<dbReference type="InterPro" id="IPR009772">
    <property type="entry name" value="CDC123"/>
</dbReference>
<keyword evidence="4" id="KW-1185">Reference proteome</keyword>
<name>A0A1V9Y7M9_9STRA</name>
<dbReference type="OrthoDB" id="360540at2759"/>
<evidence type="ECO:0000256" key="2">
    <source>
        <dbReference type="SAM" id="MobiDB-lite"/>
    </source>
</evidence>
<organism evidence="3 4">
    <name type="scientific">Thraustotheca clavata</name>
    <dbReference type="NCBI Taxonomy" id="74557"/>
    <lineage>
        <taxon>Eukaryota</taxon>
        <taxon>Sar</taxon>
        <taxon>Stramenopiles</taxon>
        <taxon>Oomycota</taxon>
        <taxon>Saprolegniomycetes</taxon>
        <taxon>Saprolegniales</taxon>
        <taxon>Achlyaceae</taxon>
        <taxon>Thraustotheca</taxon>
    </lineage>
</organism>
<dbReference type="PANTHER" id="PTHR15323:SF6">
    <property type="entry name" value="CELL DIVISION CYCLE PROTEIN 123 HOMOLOG"/>
    <property type="match status" value="1"/>
</dbReference>
<keyword evidence="3" id="KW-0132">Cell division</keyword>
<dbReference type="GO" id="GO:0051301">
    <property type="term" value="P:cell division"/>
    <property type="evidence" value="ECO:0007669"/>
    <property type="project" value="UniProtKB-KW"/>
</dbReference>
<dbReference type="AlphaFoldDB" id="A0A1V9Y7M9"/>
<feature type="region of interest" description="Disordered" evidence="2">
    <location>
        <begin position="291"/>
        <end position="329"/>
    </location>
</feature>
<protein>
    <submittedName>
        <fullName evidence="3">Cell division cycle protein</fullName>
    </submittedName>
</protein>
<comment type="similarity">
    <text evidence="1">Belongs to the CDC123 family.</text>
</comment>
<keyword evidence="3" id="KW-0131">Cell cycle</keyword>
<proteinExistence type="inferred from homology"/>
<accession>A0A1V9Y7M9</accession>
<gene>
    <name evidence="3" type="ORF">THRCLA_12232</name>
</gene>